<name>A0A1S1PJC2_9ACTN</name>
<reference evidence="3" key="1">
    <citation type="submission" date="2016-07" db="EMBL/GenBank/DDBJ databases">
        <title>Frankia sp. NRRL B-16219 Genome sequencing.</title>
        <authorList>
            <person name="Ghodhbane-Gtari F."/>
            <person name="Swanson E."/>
            <person name="Gueddou A."/>
            <person name="Louati M."/>
            <person name="Nouioui I."/>
            <person name="Hezbri K."/>
            <person name="Abebe-Akele F."/>
            <person name="Simpson S."/>
            <person name="Morris K."/>
            <person name="Thomas K."/>
            <person name="Gtari M."/>
            <person name="Tisa L.S."/>
        </authorList>
    </citation>
    <scope>NUCLEOTIDE SEQUENCE [LARGE SCALE GENOMIC DNA]</scope>
    <source>
        <strain evidence="3">NRRL B-16219</strain>
    </source>
</reference>
<feature type="compositionally biased region" description="Gly residues" evidence="1">
    <location>
        <begin position="1"/>
        <end position="12"/>
    </location>
</feature>
<evidence type="ECO:0000313" key="2">
    <source>
        <dbReference type="EMBL" id="OHV21015.1"/>
    </source>
</evidence>
<feature type="region of interest" description="Disordered" evidence="1">
    <location>
        <begin position="1"/>
        <end position="24"/>
    </location>
</feature>
<evidence type="ECO:0000313" key="3">
    <source>
        <dbReference type="Proteomes" id="UP000179769"/>
    </source>
</evidence>
<sequence length="74" mass="7793">MREGGSGVGGGWVPPDTPAGPAAWTSYQDSLHRLLLAAPNGPTGERLVGELVYLDPRSVVALADILCRRRPARA</sequence>
<gene>
    <name evidence="2" type="ORF">BBK14_27220</name>
</gene>
<accession>A0A1S1PJC2</accession>
<protein>
    <submittedName>
        <fullName evidence="2">Uncharacterized protein</fullName>
    </submittedName>
</protein>
<evidence type="ECO:0000256" key="1">
    <source>
        <dbReference type="SAM" id="MobiDB-lite"/>
    </source>
</evidence>
<organism evidence="2 3">
    <name type="scientific">Parafrankia soli</name>
    <dbReference type="NCBI Taxonomy" id="2599596"/>
    <lineage>
        <taxon>Bacteria</taxon>
        <taxon>Bacillati</taxon>
        <taxon>Actinomycetota</taxon>
        <taxon>Actinomycetes</taxon>
        <taxon>Frankiales</taxon>
        <taxon>Frankiaceae</taxon>
        <taxon>Parafrankia</taxon>
    </lineage>
</organism>
<proteinExistence type="predicted"/>
<comment type="caution">
    <text evidence="2">The sequence shown here is derived from an EMBL/GenBank/DDBJ whole genome shotgun (WGS) entry which is preliminary data.</text>
</comment>
<keyword evidence="3" id="KW-1185">Reference proteome</keyword>
<dbReference type="Proteomes" id="UP000179769">
    <property type="component" value="Unassembled WGS sequence"/>
</dbReference>
<dbReference type="AlphaFoldDB" id="A0A1S1PJC2"/>
<dbReference type="EMBL" id="MAXA01000259">
    <property type="protein sequence ID" value="OHV21015.1"/>
    <property type="molecule type" value="Genomic_DNA"/>
</dbReference>